<feature type="domain" description="Fascin-like" evidence="6">
    <location>
        <begin position="406"/>
        <end position="499"/>
    </location>
</feature>
<evidence type="ECO:0000256" key="3">
    <source>
        <dbReference type="ARBA" id="ARBA00022490"/>
    </source>
</evidence>
<organism evidence="7 8">
    <name type="scientific">Porites lobata</name>
    <dbReference type="NCBI Taxonomy" id="104759"/>
    <lineage>
        <taxon>Eukaryota</taxon>
        <taxon>Metazoa</taxon>
        <taxon>Cnidaria</taxon>
        <taxon>Anthozoa</taxon>
        <taxon>Hexacorallia</taxon>
        <taxon>Scleractinia</taxon>
        <taxon>Fungiina</taxon>
        <taxon>Poritidae</taxon>
        <taxon>Porites</taxon>
    </lineage>
</organism>
<evidence type="ECO:0000313" key="8">
    <source>
        <dbReference type="Proteomes" id="UP001159405"/>
    </source>
</evidence>
<comment type="similarity">
    <text evidence="2">Belongs to the fascin family.</text>
</comment>
<dbReference type="PANTHER" id="PTHR10551:SF9">
    <property type="entry name" value="FASCIN-2"/>
    <property type="match status" value="1"/>
</dbReference>
<evidence type="ECO:0000256" key="2">
    <source>
        <dbReference type="ARBA" id="ARBA00007415"/>
    </source>
</evidence>
<evidence type="ECO:0000259" key="6">
    <source>
        <dbReference type="Pfam" id="PF06268"/>
    </source>
</evidence>
<keyword evidence="4" id="KW-0009">Actin-binding</keyword>
<keyword evidence="8" id="KW-1185">Reference proteome</keyword>
<dbReference type="CDD" id="cd23335">
    <property type="entry name" value="beta-trefoil_FSCN_rpt2"/>
    <property type="match status" value="1"/>
</dbReference>
<dbReference type="SUPFAM" id="SSF50405">
    <property type="entry name" value="Actin-crosslinking proteins"/>
    <property type="match status" value="4"/>
</dbReference>
<comment type="subcellular location">
    <subcellularLocation>
        <location evidence="1">Cytoplasm</location>
        <location evidence="1">Cytoskeleton</location>
    </subcellularLocation>
</comment>
<dbReference type="CDD" id="cd23336">
    <property type="entry name" value="beta-trefoil_FSCN_rpt3"/>
    <property type="match status" value="1"/>
</dbReference>
<evidence type="ECO:0000256" key="5">
    <source>
        <dbReference type="ARBA" id="ARBA00023212"/>
    </source>
</evidence>
<comment type="caution">
    <text evidence="7">The sequence shown here is derived from an EMBL/GenBank/DDBJ whole genome shotgun (WGS) entry which is preliminary data.</text>
</comment>
<dbReference type="PIRSF" id="PIRSF005682">
    <property type="entry name" value="Fascin"/>
    <property type="match status" value="1"/>
</dbReference>
<accession>A0ABN8QFW9</accession>
<name>A0ABN8QFW9_9CNID</name>
<dbReference type="InterPro" id="IPR010431">
    <property type="entry name" value="Fascin"/>
</dbReference>
<sequence length="499" mass="56021">FILGISQTRANDMATKSFRWNFGLFNEASKRYLTLETFGFKLNVDGTALKKKQMWTLEQEEGSNICYFRSHLNRYLSADRRGNMKCEDEERVEEAKFTVETQPSGKWAIKSVYGAYFGGTGDQLKCVAKPGASELWCIQLAMHPHINLMSSRRTRFAHLNTKTDTLEATEIIPWGADATITLEFDEKEGKYAIAASNKKYLTNDGSLVEDASKKSLFTIEFHEGEVAFRTDKGTYLAPVGTGKIHAGKNTTVGKDELFDVQDSPPQVSFIGPKPGRRLSIHQGTTVQYSVVLVYTEIFQLEFDKSSKKVAVRGSTGKYWVLGDKGMTASADKPGPNSWFELEWHGKQIVFKSHTGKYITGKDNGHLIEGGDEIDEERGYHIPELVNRPMLVLRGDFGFVRVGVKDKIESNQSKYDVFHMKCDKGMYKISTDSGKFWCNDEKFNITLSADESGASEYNIELPQYNRIAIKAANGCYIQGHQNGSFAATAKEIGKAALWEY</sequence>
<dbReference type="CDD" id="cd23337">
    <property type="entry name" value="beta-trefoil_FSCN_rpt4"/>
    <property type="match status" value="1"/>
</dbReference>
<dbReference type="InterPro" id="IPR024703">
    <property type="entry name" value="Fascin_metazoans"/>
</dbReference>
<dbReference type="Gene3D" id="2.80.10.50">
    <property type="match status" value="4"/>
</dbReference>
<proteinExistence type="inferred from homology"/>
<dbReference type="CDD" id="cd23334">
    <property type="entry name" value="beta-trefoil_FSCN_rpt1"/>
    <property type="match status" value="1"/>
</dbReference>
<dbReference type="EMBL" id="CALNXK010000124">
    <property type="protein sequence ID" value="CAH3162925.1"/>
    <property type="molecule type" value="Genomic_DNA"/>
</dbReference>
<dbReference type="InterPro" id="IPR022768">
    <property type="entry name" value="Fascin-like_dom"/>
</dbReference>
<protein>
    <recommendedName>
        <fullName evidence="6">Fascin-like domain-containing protein</fullName>
    </recommendedName>
</protein>
<keyword evidence="3" id="KW-0963">Cytoplasm</keyword>
<feature type="domain" description="Fascin-like" evidence="6">
    <location>
        <begin position="30"/>
        <end position="136"/>
    </location>
</feature>
<evidence type="ECO:0000313" key="7">
    <source>
        <dbReference type="EMBL" id="CAH3162925.1"/>
    </source>
</evidence>
<evidence type="ECO:0000256" key="1">
    <source>
        <dbReference type="ARBA" id="ARBA00004245"/>
    </source>
</evidence>
<feature type="domain" description="Fascin-like" evidence="6">
    <location>
        <begin position="150"/>
        <end position="260"/>
    </location>
</feature>
<feature type="domain" description="Fascin-like" evidence="6">
    <location>
        <begin position="294"/>
        <end position="366"/>
    </location>
</feature>
<feature type="non-terminal residue" evidence="7">
    <location>
        <position position="1"/>
    </location>
</feature>
<reference evidence="7 8" key="1">
    <citation type="submission" date="2022-05" db="EMBL/GenBank/DDBJ databases">
        <authorList>
            <consortium name="Genoscope - CEA"/>
            <person name="William W."/>
        </authorList>
    </citation>
    <scope>NUCLEOTIDE SEQUENCE [LARGE SCALE GENOMIC DNA]</scope>
</reference>
<keyword evidence="5" id="KW-0206">Cytoskeleton</keyword>
<evidence type="ECO:0000256" key="4">
    <source>
        <dbReference type="ARBA" id="ARBA00023203"/>
    </source>
</evidence>
<dbReference type="Pfam" id="PF06268">
    <property type="entry name" value="Fascin"/>
    <property type="match status" value="4"/>
</dbReference>
<gene>
    <name evidence="7" type="ORF">PLOB_00005541</name>
</gene>
<dbReference type="InterPro" id="IPR008999">
    <property type="entry name" value="Actin-crosslinking"/>
</dbReference>
<dbReference type="PANTHER" id="PTHR10551">
    <property type="entry name" value="FASCIN"/>
    <property type="match status" value="1"/>
</dbReference>
<dbReference type="Proteomes" id="UP001159405">
    <property type="component" value="Unassembled WGS sequence"/>
</dbReference>